<comment type="caution">
    <text evidence="1">The sequence shown here is derived from an EMBL/GenBank/DDBJ whole genome shotgun (WGS) entry which is preliminary data.</text>
</comment>
<sequence length="64" mass="6872">MILQLFKRGVVKGLGGGLPDHAVYRLDLSFDQRMGGLKTDALCRADLLGKLDAVVGQNPIHLIG</sequence>
<gene>
    <name evidence="1" type="ORF">GCM10009425_47120</name>
</gene>
<keyword evidence="2" id="KW-1185">Reference proteome</keyword>
<dbReference type="EMBL" id="BMNW01000022">
    <property type="protein sequence ID" value="GGM31045.1"/>
    <property type="molecule type" value="Genomic_DNA"/>
</dbReference>
<name>A0ABQ2H393_9PSED</name>
<evidence type="ECO:0000313" key="2">
    <source>
        <dbReference type="Proteomes" id="UP000616499"/>
    </source>
</evidence>
<reference evidence="2" key="1">
    <citation type="journal article" date="2019" name="Int. J. Syst. Evol. Microbiol.">
        <title>The Global Catalogue of Microorganisms (GCM) 10K type strain sequencing project: providing services to taxonomists for standard genome sequencing and annotation.</title>
        <authorList>
            <consortium name="The Broad Institute Genomics Platform"/>
            <consortium name="The Broad Institute Genome Sequencing Center for Infectious Disease"/>
            <person name="Wu L."/>
            <person name="Ma J."/>
        </authorList>
    </citation>
    <scope>NUCLEOTIDE SEQUENCE [LARGE SCALE GENOMIC DNA]</scope>
    <source>
        <strain evidence="2">JCM 13501</strain>
    </source>
</reference>
<evidence type="ECO:0000313" key="1">
    <source>
        <dbReference type="EMBL" id="GGM31045.1"/>
    </source>
</evidence>
<dbReference type="Proteomes" id="UP000616499">
    <property type="component" value="Unassembled WGS sequence"/>
</dbReference>
<accession>A0ABQ2H393</accession>
<protein>
    <submittedName>
        <fullName evidence="1">Uncharacterized protein</fullName>
    </submittedName>
</protein>
<proteinExistence type="predicted"/>
<organism evidence="1 2">
    <name type="scientific">Pseudomonas asuensis</name>
    <dbReference type="NCBI Taxonomy" id="1825787"/>
    <lineage>
        <taxon>Bacteria</taxon>
        <taxon>Pseudomonadati</taxon>
        <taxon>Pseudomonadota</taxon>
        <taxon>Gammaproteobacteria</taxon>
        <taxon>Pseudomonadales</taxon>
        <taxon>Pseudomonadaceae</taxon>
        <taxon>Pseudomonas</taxon>
    </lineage>
</organism>